<dbReference type="Proteomes" id="UP001186974">
    <property type="component" value="Unassembled WGS sequence"/>
</dbReference>
<name>A0ACC3D3S0_9PEZI</name>
<evidence type="ECO:0000313" key="1">
    <source>
        <dbReference type="EMBL" id="KAK3061423.1"/>
    </source>
</evidence>
<reference evidence="1" key="1">
    <citation type="submission" date="2024-09" db="EMBL/GenBank/DDBJ databases">
        <title>Black Yeasts Isolated from many extreme environments.</title>
        <authorList>
            <person name="Coleine C."/>
            <person name="Stajich J.E."/>
            <person name="Selbmann L."/>
        </authorList>
    </citation>
    <scope>NUCLEOTIDE SEQUENCE</scope>
    <source>
        <strain evidence="1">CCFEE 5737</strain>
    </source>
</reference>
<organism evidence="1 2">
    <name type="scientific">Coniosporium uncinatum</name>
    <dbReference type="NCBI Taxonomy" id="93489"/>
    <lineage>
        <taxon>Eukaryota</taxon>
        <taxon>Fungi</taxon>
        <taxon>Dikarya</taxon>
        <taxon>Ascomycota</taxon>
        <taxon>Pezizomycotina</taxon>
        <taxon>Dothideomycetes</taxon>
        <taxon>Dothideomycetes incertae sedis</taxon>
        <taxon>Coniosporium</taxon>
    </lineage>
</organism>
<evidence type="ECO:0000313" key="2">
    <source>
        <dbReference type="Proteomes" id="UP001186974"/>
    </source>
</evidence>
<comment type="caution">
    <text evidence="1">The sequence shown here is derived from an EMBL/GenBank/DDBJ whole genome shotgun (WGS) entry which is preliminary data.</text>
</comment>
<sequence length="424" mass="47962">MPNNQIEWAERGDMICQIQHSAYPYLISFSSSRLSKMIRHGCEMFDVVVEVESSIKRWSSYSSTRQTKAKMTREELLSGDWADGGFSEDEAEGFDDESIPGQDIVDPPSDRNGVNVLSAKIKSKAPESETSPQVKIPLEDITDISALALGVLVHLRLSVEQPGSKRGNVIRSYKGVTGAKLAILRSLSSSACRSYQLFLTKTLPVLHQCFCLPTWCQVPLEVQSRCFRSNFADYEAHIKTFLIWILVVALWPHLTKWLDSTRYLDAPSPGYRFGATPDLVDCIGFPRTRVDASNKEERLDAATEGVIVAAHTPANAGGDTVTEPFKPEEWQDFRVGEASFQVLVGNPTWFYYVQLKKPQQGSSKCSLSKNMMRASHLVEVVEDWALDDTDGWRVRRHREARKLKRRWSNYDVYEEHSNDAAFRQ</sequence>
<protein>
    <submittedName>
        <fullName evidence="1">Uncharacterized protein</fullName>
    </submittedName>
</protein>
<proteinExistence type="predicted"/>
<gene>
    <name evidence="1" type="ORF">LTS18_006303</name>
</gene>
<keyword evidence="2" id="KW-1185">Reference proteome</keyword>
<dbReference type="EMBL" id="JAWDJW010007854">
    <property type="protein sequence ID" value="KAK3061423.1"/>
    <property type="molecule type" value="Genomic_DNA"/>
</dbReference>
<accession>A0ACC3D3S0</accession>